<dbReference type="InParanoid" id="A0A1V8SVM8"/>
<keyword evidence="3" id="KW-1185">Reference proteome</keyword>
<evidence type="ECO:0000313" key="3">
    <source>
        <dbReference type="Proteomes" id="UP000192596"/>
    </source>
</evidence>
<sequence>MLFSTTLLAAVSAIPAVSALPTELMVSRSSSCTPNQRLAGAQLIINFYAATEPGASAAGFLQLPLEDDCHTYVNANGRAAVPVAVDAATTCDFASSSHQAFSKVTGVFDDYKNGTTIVHTNVTLGALHAIAIPVTFHADVHLEYNLDSCLMQKIQAFATSRRWWRGSRSIRRSSTN</sequence>
<evidence type="ECO:0000313" key="2">
    <source>
        <dbReference type="EMBL" id="OQO03110.1"/>
    </source>
</evidence>
<comment type="caution">
    <text evidence="2">The sequence shown here is derived from an EMBL/GenBank/DDBJ whole genome shotgun (WGS) entry which is preliminary data.</text>
</comment>
<evidence type="ECO:0008006" key="4">
    <source>
        <dbReference type="Google" id="ProtNLM"/>
    </source>
</evidence>
<feature type="signal peptide" evidence="1">
    <location>
        <begin position="1"/>
        <end position="19"/>
    </location>
</feature>
<dbReference type="OrthoDB" id="3548295at2759"/>
<evidence type="ECO:0000256" key="1">
    <source>
        <dbReference type="SAM" id="SignalP"/>
    </source>
</evidence>
<accession>A0A1V8SVM8</accession>
<protein>
    <recommendedName>
        <fullName evidence="4">Ubiquitin 3 binding protein But2 C-terminal domain-containing protein</fullName>
    </recommendedName>
</protein>
<dbReference type="AlphaFoldDB" id="A0A1V8SVM8"/>
<gene>
    <name evidence="2" type="ORF">B0A48_11365</name>
</gene>
<dbReference type="Proteomes" id="UP000192596">
    <property type="component" value="Unassembled WGS sequence"/>
</dbReference>
<keyword evidence="1" id="KW-0732">Signal</keyword>
<proteinExistence type="predicted"/>
<name>A0A1V8SVM8_9PEZI</name>
<feature type="chain" id="PRO_5012438499" description="Ubiquitin 3 binding protein But2 C-terminal domain-containing protein" evidence="1">
    <location>
        <begin position="20"/>
        <end position="176"/>
    </location>
</feature>
<organism evidence="2 3">
    <name type="scientific">Cryoendolithus antarcticus</name>
    <dbReference type="NCBI Taxonomy" id="1507870"/>
    <lineage>
        <taxon>Eukaryota</taxon>
        <taxon>Fungi</taxon>
        <taxon>Dikarya</taxon>
        <taxon>Ascomycota</taxon>
        <taxon>Pezizomycotina</taxon>
        <taxon>Dothideomycetes</taxon>
        <taxon>Dothideomycetidae</taxon>
        <taxon>Cladosporiales</taxon>
        <taxon>Cladosporiaceae</taxon>
        <taxon>Cryoendolithus</taxon>
    </lineage>
</organism>
<dbReference type="EMBL" id="NAJO01000025">
    <property type="protein sequence ID" value="OQO03110.1"/>
    <property type="molecule type" value="Genomic_DNA"/>
</dbReference>
<reference evidence="3" key="1">
    <citation type="submission" date="2017-03" db="EMBL/GenBank/DDBJ databases">
        <title>Genomes of endolithic fungi from Antarctica.</title>
        <authorList>
            <person name="Coleine C."/>
            <person name="Masonjones S."/>
            <person name="Stajich J.E."/>
        </authorList>
    </citation>
    <scope>NUCLEOTIDE SEQUENCE [LARGE SCALE GENOMIC DNA]</scope>
    <source>
        <strain evidence="3">CCFEE 5527</strain>
    </source>
</reference>